<feature type="domain" description="Ribosomal RNA small subunit methyltransferase E PUA-like" evidence="14">
    <location>
        <begin position="21"/>
        <end position="61"/>
    </location>
</feature>
<dbReference type="PANTHER" id="PTHR30027">
    <property type="entry name" value="RIBOSOMAL RNA SMALL SUBUNIT METHYLTRANSFERASE E"/>
    <property type="match status" value="1"/>
</dbReference>
<comment type="catalytic activity">
    <reaction evidence="11 12">
        <text>uridine(1498) in 16S rRNA + S-adenosyl-L-methionine = N(3)-methyluridine(1498) in 16S rRNA + S-adenosyl-L-homocysteine + H(+)</text>
        <dbReference type="Rhea" id="RHEA:42920"/>
        <dbReference type="Rhea" id="RHEA-COMP:10283"/>
        <dbReference type="Rhea" id="RHEA-COMP:10284"/>
        <dbReference type="ChEBI" id="CHEBI:15378"/>
        <dbReference type="ChEBI" id="CHEBI:57856"/>
        <dbReference type="ChEBI" id="CHEBI:59789"/>
        <dbReference type="ChEBI" id="CHEBI:65315"/>
        <dbReference type="ChEBI" id="CHEBI:74502"/>
        <dbReference type="EC" id="2.1.1.193"/>
    </reaction>
</comment>
<keyword evidence="6 12" id="KW-0698">rRNA processing</keyword>
<evidence type="ECO:0000256" key="5">
    <source>
        <dbReference type="ARBA" id="ARBA00022490"/>
    </source>
</evidence>
<dbReference type="GO" id="GO:0070475">
    <property type="term" value="P:rRNA base methylation"/>
    <property type="evidence" value="ECO:0007669"/>
    <property type="project" value="TreeGrafter"/>
</dbReference>
<dbReference type="EC" id="2.1.1.193" evidence="3 12"/>
<dbReference type="InterPro" id="IPR029028">
    <property type="entry name" value="Alpha/beta_knot_MTases"/>
</dbReference>
<evidence type="ECO:0000256" key="4">
    <source>
        <dbReference type="ARBA" id="ARBA00013673"/>
    </source>
</evidence>
<dbReference type="NCBIfam" id="NF008692">
    <property type="entry name" value="PRK11713.1-5"/>
    <property type="match status" value="1"/>
</dbReference>
<evidence type="ECO:0000256" key="2">
    <source>
        <dbReference type="ARBA" id="ARBA00005528"/>
    </source>
</evidence>
<evidence type="ECO:0000256" key="6">
    <source>
        <dbReference type="ARBA" id="ARBA00022552"/>
    </source>
</evidence>
<comment type="subcellular location">
    <subcellularLocation>
        <location evidence="1 12">Cytoplasm</location>
    </subcellularLocation>
</comment>
<evidence type="ECO:0000256" key="9">
    <source>
        <dbReference type="ARBA" id="ARBA00022691"/>
    </source>
</evidence>
<dbReference type="NCBIfam" id="TIGR00046">
    <property type="entry name" value="RsmE family RNA methyltransferase"/>
    <property type="match status" value="1"/>
</dbReference>
<keyword evidence="7 12" id="KW-0489">Methyltransferase</keyword>
<dbReference type="SUPFAM" id="SSF88697">
    <property type="entry name" value="PUA domain-like"/>
    <property type="match status" value="1"/>
</dbReference>
<dbReference type="InterPro" id="IPR046886">
    <property type="entry name" value="RsmE_MTase_dom"/>
</dbReference>
<comment type="similarity">
    <text evidence="2 12">Belongs to the RNA methyltransferase RsmE family.</text>
</comment>
<gene>
    <name evidence="15" type="ORF">CEW83_20635</name>
</gene>
<keyword evidence="16" id="KW-1185">Reference proteome</keyword>
<evidence type="ECO:0000256" key="11">
    <source>
        <dbReference type="ARBA" id="ARBA00047944"/>
    </source>
</evidence>
<evidence type="ECO:0000256" key="12">
    <source>
        <dbReference type="PIRNR" id="PIRNR015601"/>
    </source>
</evidence>
<dbReference type="SUPFAM" id="SSF75217">
    <property type="entry name" value="alpha/beta knot"/>
    <property type="match status" value="1"/>
</dbReference>
<feature type="domain" description="Ribosomal RNA small subunit methyltransferase E methyltransferase" evidence="13">
    <location>
        <begin position="73"/>
        <end position="234"/>
    </location>
</feature>
<dbReference type="AlphaFoldDB" id="A0A2U8GV91"/>
<evidence type="ECO:0000313" key="15">
    <source>
        <dbReference type="EMBL" id="AWI77344.1"/>
    </source>
</evidence>
<dbReference type="PANTHER" id="PTHR30027:SF3">
    <property type="entry name" value="16S RRNA (URACIL(1498)-N(3))-METHYLTRANSFERASE"/>
    <property type="match status" value="1"/>
</dbReference>
<proteinExistence type="inferred from homology"/>
<dbReference type="KEGG" id="acom:CEW83_20635"/>
<dbReference type="InterPro" id="IPR015947">
    <property type="entry name" value="PUA-like_sf"/>
</dbReference>
<dbReference type="PIRSF" id="PIRSF015601">
    <property type="entry name" value="MTase_slr0722"/>
    <property type="match status" value="1"/>
</dbReference>
<dbReference type="InterPro" id="IPR046887">
    <property type="entry name" value="RsmE_PUA-like"/>
</dbReference>
<dbReference type="Proteomes" id="UP000244930">
    <property type="component" value="Chromosome"/>
</dbReference>
<evidence type="ECO:0000256" key="7">
    <source>
        <dbReference type="ARBA" id="ARBA00022603"/>
    </source>
</evidence>
<protein>
    <recommendedName>
        <fullName evidence="4 12">Ribosomal RNA small subunit methyltransferase E</fullName>
        <ecNumber evidence="3 12">2.1.1.193</ecNumber>
    </recommendedName>
</protein>
<dbReference type="InterPro" id="IPR006700">
    <property type="entry name" value="RsmE"/>
</dbReference>
<keyword evidence="5 12" id="KW-0963">Cytoplasm</keyword>
<evidence type="ECO:0000256" key="10">
    <source>
        <dbReference type="ARBA" id="ARBA00025699"/>
    </source>
</evidence>
<dbReference type="CDD" id="cd18084">
    <property type="entry name" value="RsmE-like"/>
    <property type="match status" value="1"/>
</dbReference>
<dbReference type="Gene3D" id="3.40.1280.10">
    <property type="match status" value="1"/>
</dbReference>
<keyword evidence="9 12" id="KW-0949">S-adenosyl-L-methionine</keyword>
<evidence type="ECO:0000256" key="8">
    <source>
        <dbReference type="ARBA" id="ARBA00022679"/>
    </source>
</evidence>
<organism evidence="15 16">
    <name type="scientific">Parazoarcus communis</name>
    <dbReference type="NCBI Taxonomy" id="41977"/>
    <lineage>
        <taxon>Bacteria</taxon>
        <taxon>Pseudomonadati</taxon>
        <taxon>Pseudomonadota</taxon>
        <taxon>Betaproteobacteria</taxon>
        <taxon>Rhodocyclales</taxon>
        <taxon>Zoogloeaceae</taxon>
        <taxon>Parazoarcus</taxon>
    </lineage>
</organism>
<dbReference type="GO" id="GO:0070042">
    <property type="term" value="F:rRNA (uridine-N3-)-methyltransferase activity"/>
    <property type="evidence" value="ECO:0007669"/>
    <property type="project" value="TreeGrafter"/>
</dbReference>
<accession>A0A2U8GV91</accession>
<dbReference type="GO" id="GO:0005737">
    <property type="term" value="C:cytoplasm"/>
    <property type="evidence" value="ECO:0007669"/>
    <property type="project" value="UniProtKB-SubCell"/>
</dbReference>
<name>A0A2U8GV91_9RHOO</name>
<evidence type="ECO:0000259" key="13">
    <source>
        <dbReference type="Pfam" id="PF04452"/>
    </source>
</evidence>
<keyword evidence="8 12" id="KW-0808">Transferase</keyword>
<dbReference type="RefSeq" id="WP_108951042.1">
    <property type="nucleotide sequence ID" value="NZ_CP022187.1"/>
</dbReference>
<evidence type="ECO:0000256" key="1">
    <source>
        <dbReference type="ARBA" id="ARBA00004496"/>
    </source>
</evidence>
<dbReference type="Gene3D" id="2.40.240.20">
    <property type="entry name" value="Hypothetical PUA domain-like, domain 1"/>
    <property type="match status" value="1"/>
</dbReference>
<evidence type="ECO:0000256" key="3">
    <source>
        <dbReference type="ARBA" id="ARBA00012328"/>
    </source>
</evidence>
<evidence type="ECO:0000313" key="16">
    <source>
        <dbReference type="Proteomes" id="UP000244930"/>
    </source>
</evidence>
<dbReference type="InterPro" id="IPR029026">
    <property type="entry name" value="tRNA_m1G_MTases_N"/>
</dbReference>
<sequence>MISRFHFDGVLPPDGEVPLPAAVSHHALRVLRLAEGEPMVLFDGSGIEVDARLVVRGKQGFAVLGERHEISRESPLELILVQALASGDKMDWIVQKAVELGVARVIPVQAERSVLRLSGERAQKRQAHWQQVAISACEQSGRNVVPEVAPIQSLTAYLEANAGADRLVLAPGGERPLAELPRPGAALHLMIGPEGGWSDSELNACRATGAIALGLGPRILRTETAGLAAIAAMQARWGDL</sequence>
<reference evidence="15 16" key="1">
    <citation type="submission" date="2017-06" db="EMBL/GenBank/DDBJ databases">
        <title>Azoarcus.</title>
        <authorList>
            <person name="Woo J.-H."/>
            <person name="Kim H.-S."/>
        </authorList>
    </citation>
    <scope>NUCLEOTIDE SEQUENCE [LARGE SCALE GENOMIC DNA]</scope>
    <source>
        <strain evidence="15 16">TSPY31</strain>
    </source>
</reference>
<dbReference type="EMBL" id="CP022187">
    <property type="protein sequence ID" value="AWI77344.1"/>
    <property type="molecule type" value="Genomic_DNA"/>
</dbReference>
<dbReference type="Pfam" id="PF04452">
    <property type="entry name" value="Methyltrans_RNA"/>
    <property type="match status" value="1"/>
</dbReference>
<comment type="function">
    <text evidence="10 12">Specifically methylates the N3 position of the uracil ring of uridine 1498 (m3U1498) in 16S rRNA. Acts on the fully assembled 30S ribosomal subunit.</text>
</comment>
<evidence type="ECO:0000259" key="14">
    <source>
        <dbReference type="Pfam" id="PF20260"/>
    </source>
</evidence>
<dbReference type="Pfam" id="PF20260">
    <property type="entry name" value="PUA_4"/>
    <property type="match status" value="1"/>
</dbReference>